<protein>
    <submittedName>
        <fullName evidence="1">Uncharacterized protein</fullName>
    </submittedName>
</protein>
<organism evidence="1 2">
    <name type="scientific">Pseudomonas caricapapayae</name>
    <dbReference type="NCBI Taxonomy" id="46678"/>
    <lineage>
        <taxon>Bacteria</taxon>
        <taxon>Pseudomonadati</taxon>
        <taxon>Pseudomonadota</taxon>
        <taxon>Gammaproteobacteria</taxon>
        <taxon>Pseudomonadales</taxon>
        <taxon>Pseudomonadaceae</taxon>
        <taxon>Pseudomonas</taxon>
    </lineage>
</organism>
<dbReference type="EMBL" id="RBOC01000073">
    <property type="protein sequence ID" value="RMM11178.1"/>
    <property type="molecule type" value="Genomic_DNA"/>
</dbReference>
<name>A0A3M3BEM2_9PSED</name>
<comment type="caution">
    <text evidence="1">The sequence shown here is derived from an EMBL/GenBank/DDBJ whole genome shotgun (WGS) entry which is preliminary data.</text>
</comment>
<sequence>EHDSVITDDYRSSRSSVGMQFTTLCVARGRWASRSAYPAKHGHDSVIPYDYRSSRSSVGMQFTTLCVARERGASRSACPRGAWAR</sequence>
<evidence type="ECO:0000313" key="1">
    <source>
        <dbReference type="EMBL" id="RMM11178.1"/>
    </source>
</evidence>
<evidence type="ECO:0000313" key="2">
    <source>
        <dbReference type="Proteomes" id="UP000278587"/>
    </source>
</evidence>
<proteinExistence type="predicted"/>
<reference evidence="1 2" key="1">
    <citation type="submission" date="2018-08" db="EMBL/GenBank/DDBJ databases">
        <title>Recombination of ecologically and evolutionarily significant loci maintains genetic cohesion in the Pseudomonas syringae species complex.</title>
        <authorList>
            <person name="Dillon M."/>
            <person name="Thakur S."/>
            <person name="Almeida R.N.D."/>
            <person name="Weir B.S."/>
            <person name="Guttman D.S."/>
        </authorList>
    </citation>
    <scope>NUCLEOTIDE SEQUENCE [LARGE SCALE GENOMIC DNA]</scope>
    <source>
        <strain evidence="1 2">ICMP 4086</strain>
    </source>
</reference>
<dbReference type="Proteomes" id="UP000278587">
    <property type="component" value="Unassembled WGS sequence"/>
</dbReference>
<feature type="non-terminal residue" evidence="1">
    <location>
        <position position="1"/>
    </location>
</feature>
<dbReference type="AlphaFoldDB" id="A0A3M3BEM2"/>
<accession>A0A3M3BEM2</accession>
<gene>
    <name evidence="1" type="ORF">ALQ84_00948</name>
</gene>